<name>A0A6P6S2Y3_9EIME</name>
<evidence type="ECO:0000256" key="14">
    <source>
        <dbReference type="ARBA" id="ARBA00023128"/>
    </source>
</evidence>
<keyword evidence="9" id="KW-0808">Transferase</keyword>
<dbReference type="OrthoDB" id="341477at2759"/>
<dbReference type="EC" id="2.7.7.41" evidence="6"/>
<dbReference type="InterPro" id="IPR015222">
    <property type="entry name" value="Tam41"/>
</dbReference>
<comment type="cofactor">
    <cofactor evidence="1">
        <name>Mg(2+)</name>
        <dbReference type="ChEBI" id="CHEBI:18420"/>
    </cofactor>
</comment>
<evidence type="ECO:0000256" key="4">
    <source>
        <dbReference type="ARBA" id="ARBA00005189"/>
    </source>
</evidence>
<evidence type="ECO:0000256" key="18">
    <source>
        <dbReference type="ARBA" id="ARBA00029893"/>
    </source>
</evidence>
<evidence type="ECO:0000256" key="16">
    <source>
        <dbReference type="ARBA" id="ARBA00023209"/>
    </source>
</evidence>
<evidence type="ECO:0000256" key="3">
    <source>
        <dbReference type="ARBA" id="ARBA00005119"/>
    </source>
</evidence>
<keyword evidence="14" id="KW-0496">Mitochondrion</keyword>
<comment type="pathway">
    <text evidence="4">Lipid metabolism.</text>
</comment>
<comment type="subcellular location">
    <subcellularLocation>
        <location evidence="2">Mitochondrion inner membrane</location>
        <topology evidence="2">Peripheral membrane protein</topology>
        <orientation evidence="2">Matrix side</orientation>
    </subcellularLocation>
</comment>
<evidence type="ECO:0000256" key="1">
    <source>
        <dbReference type="ARBA" id="ARBA00001946"/>
    </source>
</evidence>
<evidence type="ECO:0000256" key="6">
    <source>
        <dbReference type="ARBA" id="ARBA00012487"/>
    </source>
</evidence>
<dbReference type="Proteomes" id="UP000515125">
    <property type="component" value="Unplaced"/>
</dbReference>
<dbReference type="GO" id="GO:0004605">
    <property type="term" value="F:phosphatidate cytidylyltransferase activity"/>
    <property type="evidence" value="ECO:0007669"/>
    <property type="project" value="UniProtKB-EC"/>
</dbReference>
<evidence type="ECO:0000256" key="7">
    <source>
        <dbReference type="ARBA" id="ARBA00018337"/>
    </source>
</evidence>
<feature type="compositionally biased region" description="Low complexity" evidence="19">
    <location>
        <begin position="357"/>
        <end position="374"/>
    </location>
</feature>
<keyword evidence="12" id="KW-0460">Magnesium</keyword>
<sequence length="425" mass="47232">MRGQVPDFPTSIRGESSTALLPELPPIEACIFYGSNFFPQRPLERRQQDSHGEPKRGQRPEGELSSSSRNSSPLYDMLLLVPQQQLLQWHADNFSHRPEHYAPFIRHVARYTGGGKRVAAAFAMRLTEASEVPVLYNCRVPLNNHPHELCKYGVVPTEAFCEDLRLWKHFYFAGRMQKPVNLCWKGADQGRRAQVEGACLLNRLNALRLALLLLPQEVSLMRLLEEIVSLSYQGDFRMLVAEDPQKVQAIVRSQTEALCSIYLPLLSRLPSVHLEAGEHVAVHGEGPLPFGEDCKPQDLKICNVRVQGSTDGAATAGKVLWSFLYVQQDKASPAALEALYSPLPLSIRQRAEAGLNSTSASDRSSSSVCRYSQPSTPPPAEALRLGLQRLMLWPTLKCSMKNAVSAGLVNSVLYGLRKLGKRVGK</sequence>
<comment type="pathway">
    <text evidence="3">Phospholipid metabolism; CDP-diacylglycerol biosynthesis; CDP-diacylglycerol from sn-glycerol 3-phosphate: step 3/3.</text>
</comment>
<dbReference type="Pfam" id="PF09139">
    <property type="entry name" value="Tam41_Mmp37"/>
    <property type="match status" value="1"/>
</dbReference>
<dbReference type="UniPathway" id="UPA00557">
    <property type="reaction ID" value="UER00614"/>
</dbReference>
<comment type="similarity">
    <text evidence="5">Belongs to the TAM41 family.</text>
</comment>
<gene>
    <name evidence="21" type="primary">LOC113147608</name>
</gene>
<reference evidence="21" key="1">
    <citation type="submission" date="2025-08" db="UniProtKB">
        <authorList>
            <consortium name="RefSeq"/>
        </authorList>
    </citation>
    <scope>IDENTIFICATION</scope>
</reference>
<organism evidence="20 21">
    <name type="scientific">Cyclospora cayetanensis</name>
    <dbReference type="NCBI Taxonomy" id="88456"/>
    <lineage>
        <taxon>Eukaryota</taxon>
        <taxon>Sar</taxon>
        <taxon>Alveolata</taxon>
        <taxon>Apicomplexa</taxon>
        <taxon>Conoidasida</taxon>
        <taxon>Coccidia</taxon>
        <taxon>Eucoccidiorida</taxon>
        <taxon>Eimeriorina</taxon>
        <taxon>Eimeriidae</taxon>
        <taxon>Cyclospora</taxon>
    </lineage>
</organism>
<keyword evidence="11" id="KW-0999">Mitochondrion inner membrane</keyword>
<feature type="region of interest" description="Disordered" evidence="19">
    <location>
        <begin position="354"/>
        <end position="378"/>
    </location>
</feature>
<evidence type="ECO:0000256" key="9">
    <source>
        <dbReference type="ARBA" id="ARBA00022679"/>
    </source>
</evidence>
<keyword evidence="10" id="KW-0548">Nucleotidyltransferase</keyword>
<evidence type="ECO:0000256" key="12">
    <source>
        <dbReference type="ARBA" id="ARBA00022842"/>
    </source>
</evidence>
<dbReference type="AlphaFoldDB" id="A0A6P6S2Y3"/>
<dbReference type="RefSeq" id="XP_026194501.1">
    <property type="nucleotide sequence ID" value="XM_026338716.1"/>
</dbReference>
<dbReference type="PANTHER" id="PTHR13619:SF0">
    <property type="entry name" value="PHOSPHATIDATE CYTIDYLYLTRANSFERASE, MITOCHONDRIAL"/>
    <property type="match status" value="1"/>
</dbReference>
<keyword evidence="17" id="KW-1208">Phospholipid metabolism</keyword>
<feature type="compositionally biased region" description="Basic and acidic residues" evidence="19">
    <location>
        <begin position="45"/>
        <end position="62"/>
    </location>
</feature>
<evidence type="ECO:0000256" key="2">
    <source>
        <dbReference type="ARBA" id="ARBA00004443"/>
    </source>
</evidence>
<dbReference type="GeneID" id="113147608"/>
<evidence type="ECO:0000256" key="8">
    <source>
        <dbReference type="ARBA" id="ARBA00022516"/>
    </source>
</evidence>
<accession>A0A6P6S2Y3</accession>
<keyword evidence="16" id="KW-0594">Phospholipid biosynthesis</keyword>
<dbReference type="GO" id="GO:0016024">
    <property type="term" value="P:CDP-diacylglycerol biosynthetic process"/>
    <property type="evidence" value="ECO:0007669"/>
    <property type="project" value="UniProtKB-UniPathway"/>
</dbReference>
<evidence type="ECO:0000313" key="20">
    <source>
        <dbReference type="Proteomes" id="UP000515125"/>
    </source>
</evidence>
<dbReference type="PANTHER" id="PTHR13619">
    <property type="entry name" value="PHOSPHATIDATE CYTIDYLYLTRANSFERASE, MITOCHONDRIAL"/>
    <property type="match status" value="1"/>
</dbReference>
<evidence type="ECO:0000256" key="10">
    <source>
        <dbReference type="ARBA" id="ARBA00022695"/>
    </source>
</evidence>
<dbReference type="GO" id="GO:0032049">
    <property type="term" value="P:cardiolipin biosynthetic process"/>
    <property type="evidence" value="ECO:0007669"/>
    <property type="project" value="InterPro"/>
</dbReference>
<evidence type="ECO:0000256" key="15">
    <source>
        <dbReference type="ARBA" id="ARBA00023136"/>
    </source>
</evidence>
<evidence type="ECO:0000256" key="13">
    <source>
        <dbReference type="ARBA" id="ARBA00023098"/>
    </source>
</evidence>
<protein>
    <recommendedName>
        <fullName evidence="7">Phosphatidate cytidylyltransferase, mitochondrial</fullName>
        <ecNumber evidence="6">2.7.7.41</ecNumber>
    </recommendedName>
    <alternativeName>
        <fullName evidence="18">CDP-diacylglycerol synthase</fullName>
    </alternativeName>
</protein>
<evidence type="ECO:0000256" key="19">
    <source>
        <dbReference type="SAM" id="MobiDB-lite"/>
    </source>
</evidence>
<evidence type="ECO:0000256" key="5">
    <source>
        <dbReference type="ARBA" id="ARBA00005458"/>
    </source>
</evidence>
<keyword evidence="15" id="KW-0472">Membrane</keyword>
<keyword evidence="20" id="KW-1185">Reference proteome</keyword>
<keyword evidence="8" id="KW-0444">Lipid biosynthesis</keyword>
<dbReference type="GO" id="GO:0005743">
    <property type="term" value="C:mitochondrial inner membrane"/>
    <property type="evidence" value="ECO:0007669"/>
    <property type="project" value="UniProtKB-SubCell"/>
</dbReference>
<proteinExistence type="inferred from homology"/>
<evidence type="ECO:0000256" key="17">
    <source>
        <dbReference type="ARBA" id="ARBA00023264"/>
    </source>
</evidence>
<evidence type="ECO:0000256" key="11">
    <source>
        <dbReference type="ARBA" id="ARBA00022792"/>
    </source>
</evidence>
<evidence type="ECO:0000313" key="21">
    <source>
        <dbReference type="RefSeq" id="XP_026194501.1"/>
    </source>
</evidence>
<keyword evidence="13" id="KW-0443">Lipid metabolism</keyword>
<feature type="region of interest" description="Disordered" evidence="19">
    <location>
        <begin position="45"/>
        <end position="70"/>
    </location>
</feature>